<feature type="region of interest" description="Disordered" evidence="1">
    <location>
        <begin position="1"/>
        <end position="37"/>
    </location>
</feature>
<organism evidence="2">
    <name type="scientific">Psilocybe cubensis</name>
    <name type="common">Psychedelic mushroom</name>
    <name type="synonym">Stropharia cubensis</name>
    <dbReference type="NCBI Taxonomy" id="181762"/>
    <lineage>
        <taxon>Eukaryota</taxon>
        <taxon>Fungi</taxon>
        <taxon>Dikarya</taxon>
        <taxon>Basidiomycota</taxon>
        <taxon>Agaricomycotina</taxon>
        <taxon>Agaricomycetes</taxon>
        <taxon>Agaricomycetidae</taxon>
        <taxon>Agaricales</taxon>
        <taxon>Agaricineae</taxon>
        <taxon>Strophariaceae</taxon>
        <taxon>Psilocybe</taxon>
    </lineage>
</organism>
<dbReference type="AlphaFoldDB" id="A0A8H7YBF3"/>
<evidence type="ECO:0000313" key="2">
    <source>
        <dbReference type="EMBL" id="KAG5174834.1"/>
    </source>
</evidence>
<feature type="region of interest" description="Disordered" evidence="1">
    <location>
        <begin position="383"/>
        <end position="408"/>
    </location>
</feature>
<dbReference type="Pfam" id="PF20414">
    <property type="entry name" value="DUF6698"/>
    <property type="match status" value="1"/>
</dbReference>
<sequence>MAPTTSSRNPPLPNSTHSEEGESETENDKNNPQLDPERVKALNKALDGQGKTKQSAQNWYEVLDRGIAYYMDMYEGTDMKTFENQYQKELDVFSDMITHIKCFESDLSYFVSPRNVERKDDLAKAMIAASGAARSEDISTLQSAIITYINECSPTNKVEISATATKSESRGFKNKVLARLLCPMKYLEDFDANPDEFMRKLDEDVVHVLAKDLPTFLWEPGKFDPEDWDSDMFRTRLLVMVWKHIFTSPSSALKDKPGQTKTRSSQAKLHHMKTVTPASIAYACLLIRYSISGIEDWRIEDNVFDRQGFYNYIISLFEPDKEDDGDSDWSTDTIEWWNAKVLNKDPRSAKSEENLDGPSTYDTIAEQRRARKARKSMTMAATAAVGGKEKGGSSQGKGGAPITESGRVGGPHLAEGLTLVNPARIITRLTLPTIVIHLPCMKQLACINNRVLVAGLTRIVQLANWMTMGILLKGMYRTCLLKPFARPVRSLQVHQPSSTIQALARQPKCLESDHNLLYRITSQKIVDGQPKKRDPRPLYPGYVYSVTVKFRSNVFACLR</sequence>
<gene>
    <name evidence="2" type="ORF">JR316_001502</name>
</gene>
<evidence type="ECO:0000256" key="1">
    <source>
        <dbReference type="SAM" id="MobiDB-lite"/>
    </source>
</evidence>
<proteinExistence type="predicted"/>
<protein>
    <submittedName>
        <fullName evidence="2">Uncharacterized protein</fullName>
    </submittedName>
</protein>
<accession>A0A8H7YBF3</accession>
<dbReference type="EMBL" id="JAFIQS010000001">
    <property type="protein sequence ID" value="KAG5174834.1"/>
    <property type="molecule type" value="Genomic_DNA"/>
</dbReference>
<reference evidence="2" key="1">
    <citation type="submission" date="2021-02" db="EMBL/GenBank/DDBJ databases">
        <title>Psilocybe cubensis genome.</title>
        <authorList>
            <person name="Mckernan K.J."/>
            <person name="Crawford S."/>
            <person name="Trippe A."/>
            <person name="Kane L.T."/>
            <person name="Mclaughlin S."/>
        </authorList>
    </citation>
    <scope>NUCLEOTIDE SEQUENCE [LARGE SCALE GENOMIC DNA]</scope>
    <source>
        <strain evidence="2">MGC-MH-2018</strain>
    </source>
</reference>
<dbReference type="InterPro" id="IPR046521">
    <property type="entry name" value="DUF6698"/>
</dbReference>
<comment type="caution">
    <text evidence="2">The sequence shown here is derived from an EMBL/GenBank/DDBJ whole genome shotgun (WGS) entry which is preliminary data.</text>
</comment>
<name>A0A8H7YBF3_PSICU</name>
<dbReference type="OrthoDB" id="2998394at2759"/>